<evidence type="ECO:0000256" key="1">
    <source>
        <dbReference type="SAM" id="MobiDB-lite"/>
    </source>
</evidence>
<evidence type="ECO:0008006" key="4">
    <source>
        <dbReference type="Google" id="ProtNLM"/>
    </source>
</evidence>
<keyword evidence="3" id="KW-1185">Reference proteome</keyword>
<accession>A0ABP9VZ62</accession>
<feature type="region of interest" description="Disordered" evidence="1">
    <location>
        <begin position="234"/>
        <end position="265"/>
    </location>
</feature>
<comment type="caution">
    <text evidence="2">The sequence shown here is derived from an EMBL/GenBank/DDBJ whole genome shotgun (WGS) entry which is preliminary data.</text>
</comment>
<protein>
    <recommendedName>
        <fullName evidence="4">Replication protein O</fullName>
    </recommendedName>
</protein>
<reference evidence="2 3" key="1">
    <citation type="submission" date="2024-02" db="EMBL/GenBank/DDBJ databases">
        <title>Rhodopirellula caenicola NBRC 110016.</title>
        <authorList>
            <person name="Ichikawa N."/>
            <person name="Katano-Makiyama Y."/>
            <person name="Hidaka K."/>
        </authorList>
    </citation>
    <scope>NUCLEOTIDE SEQUENCE [LARGE SCALE GENOMIC DNA]</scope>
    <source>
        <strain evidence="2 3">NBRC 110016</strain>
    </source>
</reference>
<gene>
    <name evidence="2" type="ORF">Rcae01_05022</name>
</gene>
<sequence length="265" mass="30487">MRTGYIRLYREVLDSDVMSDEGLFHTYVMLMLSVNWKSAKFKGRIIQPGQMVFAWRELPERLRGPMAKPQSVTTLRKRIDSLAAFGVVSVESTPRYTLLTILDWENQQSSVSNSDTVTGVSVSNFDTVADTIANTDRRRVKKGKKTSESKLRFDDSDLDFARWMLTKIKDVAPRTKEPNLNNWADTIRLMREQDSLTLDEIREVFGWANADRFWSANILCPAKLRNKFAELDAQMRRPSRSGAAQYKPPTPPQPIKRRRPPNDQS</sequence>
<evidence type="ECO:0000313" key="3">
    <source>
        <dbReference type="Proteomes" id="UP001416858"/>
    </source>
</evidence>
<dbReference type="EMBL" id="BAABRO010000014">
    <property type="protein sequence ID" value="GAA5509523.1"/>
    <property type="molecule type" value="Genomic_DNA"/>
</dbReference>
<dbReference type="Proteomes" id="UP001416858">
    <property type="component" value="Unassembled WGS sequence"/>
</dbReference>
<proteinExistence type="predicted"/>
<organism evidence="2 3">
    <name type="scientific">Novipirellula caenicola</name>
    <dbReference type="NCBI Taxonomy" id="1536901"/>
    <lineage>
        <taxon>Bacteria</taxon>
        <taxon>Pseudomonadati</taxon>
        <taxon>Planctomycetota</taxon>
        <taxon>Planctomycetia</taxon>
        <taxon>Pirellulales</taxon>
        <taxon>Pirellulaceae</taxon>
        <taxon>Novipirellula</taxon>
    </lineage>
</organism>
<name>A0ABP9VZ62_9BACT</name>
<evidence type="ECO:0000313" key="2">
    <source>
        <dbReference type="EMBL" id="GAA5509523.1"/>
    </source>
</evidence>